<dbReference type="Pfam" id="PF16212">
    <property type="entry name" value="PhoLip_ATPase_C"/>
    <property type="match status" value="1"/>
</dbReference>
<evidence type="ECO:0000256" key="7">
    <source>
        <dbReference type="ARBA" id="ARBA00022842"/>
    </source>
</evidence>
<evidence type="ECO:0000256" key="15">
    <source>
        <dbReference type="PIRSR" id="PIRSR606539-3"/>
    </source>
</evidence>
<feature type="region of interest" description="Disordered" evidence="17">
    <location>
        <begin position="1"/>
        <end position="22"/>
    </location>
</feature>
<evidence type="ECO:0000256" key="5">
    <source>
        <dbReference type="ARBA" id="ARBA00022741"/>
    </source>
</evidence>
<evidence type="ECO:0000256" key="14">
    <source>
        <dbReference type="PIRSR" id="PIRSR606539-2"/>
    </source>
</evidence>
<evidence type="ECO:0000313" key="21">
    <source>
        <dbReference type="Proteomes" id="UP000265703"/>
    </source>
</evidence>
<feature type="binding site" evidence="15">
    <location>
        <position position="408"/>
    </location>
    <ligand>
        <name>Mg(2+)</name>
        <dbReference type="ChEBI" id="CHEBI:18420"/>
    </ligand>
</feature>
<feature type="binding site" evidence="14">
    <location>
        <position position="879"/>
    </location>
    <ligand>
        <name>ATP</name>
        <dbReference type="ChEBI" id="CHEBI:30616"/>
    </ligand>
</feature>
<dbReference type="GO" id="GO:0016887">
    <property type="term" value="F:ATP hydrolysis activity"/>
    <property type="evidence" value="ECO:0007669"/>
    <property type="project" value="InterPro"/>
</dbReference>
<feature type="region of interest" description="Disordered" evidence="17">
    <location>
        <begin position="1400"/>
        <end position="1423"/>
    </location>
</feature>
<evidence type="ECO:0000256" key="12">
    <source>
        <dbReference type="ARBA" id="ARBA00049128"/>
    </source>
</evidence>
<feature type="transmembrane region" description="Helical" evidence="16">
    <location>
        <begin position="1084"/>
        <end position="1104"/>
    </location>
</feature>
<feature type="domain" description="P-type ATPase N-terminal" evidence="18">
    <location>
        <begin position="30"/>
        <end position="87"/>
    </location>
</feature>
<feature type="transmembrane region" description="Helical" evidence="16">
    <location>
        <begin position="1248"/>
        <end position="1266"/>
    </location>
</feature>
<dbReference type="InterPro" id="IPR032630">
    <property type="entry name" value="P_typ_ATPase_c"/>
</dbReference>
<dbReference type="GO" id="GO:0005802">
    <property type="term" value="C:trans-Golgi network"/>
    <property type="evidence" value="ECO:0007669"/>
    <property type="project" value="TreeGrafter"/>
</dbReference>
<keyword evidence="8 16" id="KW-1278">Translocase</keyword>
<dbReference type="STRING" id="658196.A0A397S9W3"/>
<feature type="binding site" evidence="14">
    <location>
        <position position="997"/>
    </location>
    <ligand>
        <name>ATP</name>
        <dbReference type="ChEBI" id="CHEBI:30616"/>
    </ligand>
</feature>
<dbReference type="SFLD" id="SFLDG00002">
    <property type="entry name" value="C1.7:_P-type_atpase_like"/>
    <property type="match status" value="1"/>
</dbReference>
<feature type="compositionally biased region" description="Basic and acidic residues" evidence="17">
    <location>
        <begin position="686"/>
        <end position="717"/>
    </location>
</feature>
<feature type="binding site" evidence="14">
    <location>
        <position position="880"/>
    </location>
    <ligand>
        <name>ATP</name>
        <dbReference type="ChEBI" id="CHEBI:30616"/>
    </ligand>
</feature>
<keyword evidence="3 16" id="KW-0812">Transmembrane</keyword>
<dbReference type="GO" id="GO:0045332">
    <property type="term" value="P:phospholipid translocation"/>
    <property type="evidence" value="ECO:0007669"/>
    <property type="project" value="TreeGrafter"/>
</dbReference>
<dbReference type="InterPro" id="IPR023298">
    <property type="entry name" value="ATPase_P-typ_TM_dom_sf"/>
</dbReference>
<dbReference type="SFLD" id="SFLDS00003">
    <property type="entry name" value="Haloacid_Dehalogenase"/>
    <property type="match status" value="1"/>
</dbReference>
<dbReference type="Gene3D" id="3.40.50.1000">
    <property type="entry name" value="HAD superfamily/HAD-like"/>
    <property type="match status" value="1"/>
</dbReference>
<feature type="transmembrane region" description="Helical" evidence="16">
    <location>
        <begin position="1051"/>
        <end position="1072"/>
    </location>
</feature>
<dbReference type="InterPro" id="IPR001757">
    <property type="entry name" value="P_typ_ATPase"/>
</dbReference>
<feature type="binding site" evidence="14">
    <location>
        <position position="670"/>
    </location>
    <ligand>
        <name>ATP</name>
        <dbReference type="ChEBI" id="CHEBI:30616"/>
    </ligand>
</feature>
<feature type="transmembrane region" description="Helical" evidence="16">
    <location>
        <begin position="84"/>
        <end position="103"/>
    </location>
</feature>
<dbReference type="GO" id="GO:0005524">
    <property type="term" value="F:ATP binding"/>
    <property type="evidence" value="ECO:0007669"/>
    <property type="project" value="UniProtKB-UniRule"/>
</dbReference>
<dbReference type="PANTHER" id="PTHR24092">
    <property type="entry name" value="PROBABLE PHOSPHOLIPID-TRANSPORTING ATPASE"/>
    <property type="match status" value="1"/>
</dbReference>
<comment type="cofactor">
    <cofactor evidence="15">
        <name>Mg(2+)</name>
        <dbReference type="ChEBI" id="CHEBI:18420"/>
    </cofactor>
</comment>
<keyword evidence="5 14" id="KW-0547">Nucleotide-binding</keyword>
<feature type="binding site" evidence="14">
    <location>
        <position position="592"/>
    </location>
    <ligand>
        <name>ATP</name>
        <dbReference type="ChEBI" id="CHEBI:30616"/>
    </ligand>
</feature>
<keyword evidence="21" id="KW-1185">Reference proteome</keyword>
<dbReference type="GO" id="GO:0032456">
    <property type="term" value="P:endocytic recycling"/>
    <property type="evidence" value="ECO:0007669"/>
    <property type="project" value="TreeGrafter"/>
</dbReference>
<protein>
    <recommendedName>
        <fullName evidence="16">Phospholipid-transporting ATPase</fullName>
        <ecNumber evidence="16">7.6.2.1</ecNumber>
    </recommendedName>
</protein>
<name>A0A397S9W3_9GLOM</name>
<dbReference type="InterPro" id="IPR032631">
    <property type="entry name" value="P-type_ATPase_N"/>
</dbReference>
<feature type="binding site" evidence="15">
    <location>
        <position position="994"/>
    </location>
    <ligand>
        <name>Mg(2+)</name>
        <dbReference type="ChEBI" id="CHEBI:18420"/>
    </ligand>
</feature>
<keyword evidence="6 14" id="KW-0067">ATP-binding</keyword>
<feature type="compositionally biased region" description="Low complexity" evidence="17">
    <location>
        <begin position="725"/>
        <end position="748"/>
    </location>
</feature>
<proteinExistence type="inferred from homology"/>
<evidence type="ECO:0000256" key="10">
    <source>
        <dbReference type="ARBA" id="ARBA00023136"/>
    </source>
</evidence>
<sequence>MIPGGHNQDDAGREIPINPNNQVPLIDPRTKKPFINNSITTSRYKIYNFIPKQLIYQFSKIANVYFLFVAILQSIPGFSPTGRFTTIIPLSVFMSIAIAHEGFDDYRRHKQDQIENNKECSVLNVYKSNDSTTQHLGVWRKTKWRNLKVGDLVSVKAQEWIPADLLLLHSTGEEGTCYIETAALDGETNLKQRQALKETNSIVTSPEALADFRATVHTENPNQDLYNFDGSITLANKKTISLTNNQILLRGTILRNTPEIYGLVIFTGEETKLRMNASKNIRTKAPSIQKLMNKVVIIIFCFVMFLATMSTIFSKLWDADFGDDSFYLHTEINQMDILQTLASYIILFNTMIPISLYVTMEVVKLAQAYFINNDLEMYHQETDTPAEARTSTINEELGQVSYLFSDKTGTLTDNVMLFRKISVGGRAFIHDLDLRRIEEDDLLRMMKQPQKSNTIQGIFKRFSLSTRRHNRSHTRDDTNDGDDIAFENRQLNRSDSTRSGRFSMIAPNSIGPSPLYRRDSTSGVSLKSVKGKTGQHMKSTLDLLTILHHQNNTPFYEKARFFLLAVALCHTCVPEIDQETQDIFYQAASPDEFALVTAAKELGYVVMDRSMSSVSLRVNNDGPNGLKVPNSATTMYETYKILNVIEFSSKRKRMSIIYRLPDGRICLLCKGADSIVLERLRDPVKRSDKKEKYNEDKSYEQKNESKFEKRPLHDLRVDTSIVDRSSNNQSGSSVISSNPNTPKTPSSPVSIKRAHERSYSIRTVDSERSVVDLFPMRDDTWLYSQTMCHIQDFATEGLRTLLYAHRFMDEEEYTSWNDLYQEASTSLVDRQQKLEEVAELIERDLEITGATAIEDKLQNGVPETIDKLRRAGIRVWMLTGDKRETAINIGYSCSLIKDYSTTIIIDSNVEDLKSMMKRTLKDVKNGKAKHPVAVVDGATLMKIEKDQDIMEIFVDLGILCEAVICCRVSPSQKALVVRNIRSKLTNHVTLAIGDGANDIAMIQEAHVGIGITGREGLQAARSSDYSIAQFRFLSNLLFVHGRWSYVRVSKFVLGTFYKCMCFYLTQGLFQLFTGFSATSLYEQWTLSFYNTLFSSLPVIVIGMFEKDLNMKTTIGVPELYNLGQRNGGFNLQLFFTWMGAGIFHACAIIGIPFIIHGFLEEGELGRFGSPQLYELGMTVYSCVVFVVTIKIAYLECHNWTWITHITSILTLIGWYLYQTIYSFLYPKSSGQVYDVNGTFQRVGSKSEYWATILLTVSIAMLPNLLVKVIKNIILPTDVDIYQEIEKDKKLLDKLIEGGNDSNKDDDIEGGFKRHIKRNENKSSKKDNIKTGSSEYNNIKEVNVDNIVSKIPSVTSNFNQQNGNSSPTSTAISTAISNTTTLSPHSPVRRLRSTNSLDEFTFPKQDNEQNNDEIPPPSYHADTITPKTSFESFGHLNNGNNGSNMETLIEETEDDLQSKRNSDNII</sequence>
<dbReference type="PRINTS" id="PR00119">
    <property type="entry name" value="CATATPASE"/>
</dbReference>
<feature type="domain" description="P-type ATPase C-terminal" evidence="19">
    <location>
        <begin position="1020"/>
        <end position="1276"/>
    </location>
</feature>
<evidence type="ECO:0000256" key="17">
    <source>
        <dbReference type="SAM" id="MobiDB-lite"/>
    </source>
</evidence>
<feature type="binding site" evidence="14">
    <location>
        <position position="881"/>
    </location>
    <ligand>
        <name>ATP</name>
        <dbReference type="ChEBI" id="CHEBI:30616"/>
    </ligand>
</feature>
<dbReference type="GO" id="GO:0000287">
    <property type="term" value="F:magnesium ion binding"/>
    <property type="evidence" value="ECO:0007669"/>
    <property type="project" value="UniProtKB-UniRule"/>
</dbReference>
<keyword evidence="10 16" id="KW-0472">Membrane</keyword>
<dbReference type="SUPFAM" id="SSF81653">
    <property type="entry name" value="Calcium ATPase, transduction domain A"/>
    <property type="match status" value="1"/>
</dbReference>
<gene>
    <name evidence="20" type="ORF">C1645_797880</name>
</gene>
<dbReference type="GO" id="GO:0006892">
    <property type="term" value="P:post-Golgi vesicle-mediated transport"/>
    <property type="evidence" value="ECO:0007669"/>
    <property type="project" value="TreeGrafter"/>
</dbReference>
<dbReference type="Pfam" id="PF13246">
    <property type="entry name" value="Cation_ATPase"/>
    <property type="match status" value="1"/>
</dbReference>
<evidence type="ECO:0000256" key="13">
    <source>
        <dbReference type="PIRSR" id="PIRSR606539-1"/>
    </source>
</evidence>
<keyword evidence="4 15" id="KW-0479">Metal-binding</keyword>
<accession>A0A397S9W3</accession>
<comment type="similarity">
    <text evidence="2 16">Belongs to the cation transport ATPase (P-type) (TC 3.A.3) family. Type IV subfamily.</text>
</comment>
<feature type="active site" description="4-aspartylphosphate intermediate" evidence="13">
    <location>
        <position position="406"/>
    </location>
</feature>
<dbReference type="SUPFAM" id="SSF81660">
    <property type="entry name" value="Metal cation-transporting ATPase, ATP-binding domain N"/>
    <property type="match status" value="1"/>
</dbReference>
<evidence type="ECO:0000256" key="8">
    <source>
        <dbReference type="ARBA" id="ARBA00022967"/>
    </source>
</evidence>
<evidence type="ECO:0000256" key="6">
    <source>
        <dbReference type="ARBA" id="ARBA00022840"/>
    </source>
</evidence>
<comment type="caution">
    <text evidence="20">The sequence shown here is derived from an EMBL/GenBank/DDBJ whole genome shotgun (WGS) entry which is preliminary data.</text>
</comment>
<evidence type="ECO:0000259" key="19">
    <source>
        <dbReference type="Pfam" id="PF16212"/>
    </source>
</evidence>
<dbReference type="OrthoDB" id="377733at2759"/>
<dbReference type="Proteomes" id="UP000265703">
    <property type="component" value="Unassembled WGS sequence"/>
</dbReference>
<feature type="binding site" evidence="14">
    <location>
        <position position="406"/>
    </location>
    <ligand>
        <name>ATP</name>
        <dbReference type="ChEBI" id="CHEBI:30616"/>
    </ligand>
</feature>
<dbReference type="PROSITE" id="PS00154">
    <property type="entry name" value="ATPASE_E1_E2"/>
    <property type="match status" value="1"/>
</dbReference>
<keyword evidence="9 16" id="KW-1133">Transmembrane helix</keyword>
<evidence type="ECO:0000256" key="2">
    <source>
        <dbReference type="ARBA" id="ARBA00008109"/>
    </source>
</evidence>
<feature type="transmembrane region" description="Helical" evidence="16">
    <location>
        <begin position="1175"/>
        <end position="1192"/>
    </location>
</feature>
<dbReference type="SUPFAM" id="SSF81665">
    <property type="entry name" value="Calcium ATPase, transmembrane domain M"/>
    <property type="match status" value="1"/>
</dbReference>
<organism evidence="20 21">
    <name type="scientific">Glomus cerebriforme</name>
    <dbReference type="NCBI Taxonomy" id="658196"/>
    <lineage>
        <taxon>Eukaryota</taxon>
        <taxon>Fungi</taxon>
        <taxon>Fungi incertae sedis</taxon>
        <taxon>Mucoromycota</taxon>
        <taxon>Glomeromycotina</taxon>
        <taxon>Glomeromycetes</taxon>
        <taxon>Glomerales</taxon>
        <taxon>Glomeraceae</taxon>
        <taxon>Glomus</taxon>
    </lineage>
</organism>
<dbReference type="SUPFAM" id="SSF56784">
    <property type="entry name" value="HAD-like"/>
    <property type="match status" value="1"/>
</dbReference>
<reference evidence="20 21" key="1">
    <citation type="submission" date="2018-06" db="EMBL/GenBank/DDBJ databases">
        <title>Comparative genomics reveals the genomic features of Rhizophagus irregularis, R. cerebriforme, R. diaphanum and Gigaspora rosea, and their symbiotic lifestyle signature.</title>
        <authorList>
            <person name="Morin E."/>
            <person name="San Clemente H."/>
            <person name="Chen E.C.H."/>
            <person name="De La Providencia I."/>
            <person name="Hainaut M."/>
            <person name="Kuo A."/>
            <person name="Kohler A."/>
            <person name="Murat C."/>
            <person name="Tang N."/>
            <person name="Roy S."/>
            <person name="Loubradou J."/>
            <person name="Henrissat B."/>
            <person name="Grigoriev I.V."/>
            <person name="Corradi N."/>
            <person name="Roux C."/>
            <person name="Martin F.M."/>
        </authorList>
    </citation>
    <scope>NUCLEOTIDE SEQUENCE [LARGE SCALE GENOMIC DNA]</scope>
    <source>
        <strain evidence="20 21">DAOM 227022</strain>
    </source>
</reference>
<evidence type="ECO:0000256" key="4">
    <source>
        <dbReference type="ARBA" id="ARBA00022723"/>
    </source>
</evidence>
<dbReference type="Gene3D" id="3.40.1110.10">
    <property type="entry name" value="Calcium-transporting ATPase, cytoplasmic domain N"/>
    <property type="match status" value="1"/>
</dbReference>
<evidence type="ECO:0000256" key="1">
    <source>
        <dbReference type="ARBA" id="ARBA00004141"/>
    </source>
</evidence>
<evidence type="ECO:0000259" key="18">
    <source>
        <dbReference type="Pfam" id="PF16209"/>
    </source>
</evidence>
<feature type="binding site" evidence="14">
    <location>
        <position position="647"/>
    </location>
    <ligand>
        <name>ATP</name>
        <dbReference type="ChEBI" id="CHEBI:30616"/>
    </ligand>
</feature>
<dbReference type="CDD" id="cd02073">
    <property type="entry name" value="P-type_ATPase_APLT_Dnf-like"/>
    <property type="match status" value="1"/>
</dbReference>
<feature type="binding site" evidence="15">
    <location>
        <position position="998"/>
    </location>
    <ligand>
        <name>Mg(2+)</name>
        <dbReference type="ChEBI" id="CHEBI:18420"/>
    </ligand>
</feature>
<dbReference type="Pfam" id="PF00702">
    <property type="entry name" value="Hydrolase"/>
    <property type="match status" value="1"/>
</dbReference>
<dbReference type="InterPro" id="IPR036412">
    <property type="entry name" value="HAD-like_sf"/>
</dbReference>
<feature type="binding site" evidence="14">
    <location>
        <position position="973"/>
    </location>
    <ligand>
        <name>ATP</name>
        <dbReference type="ChEBI" id="CHEBI:30616"/>
    </ligand>
</feature>
<dbReference type="Gene3D" id="2.70.150.10">
    <property type="entry name" value="Calcium-transporting ATPase, cytoplasmic transduction domain A"/>
    <property type="match status" value="1"/>
</dbReference>
<dbReference type="NCBIfam" id="TIGR01494">
    <property type="entry name" value="ATPase_P-type"/>
    <property type="match status" value="2"/>
</dbReference>
<evidence type="ECO:0000313" key="20">
    <source>
        <dbReference type="EMBL" id="RIA83110.1"/>
    </source>
</evidence>
<dbReference type="Pfam" id="PF16209">
    <property type="entry name" value="PhoLip_ATPase_N"/>
    <property type="match status" value="1"/>
</dbReference>
<dbReference type="InterPro" id="IPR023299">
    <property type="entry name" value="ATPase_P-typ_cyto_dom_N"/>
</dbReference>
<feature type="binding site" evidence="15">
    <location>
        <position position="406"/>
    </location>
    <ligand>
        <name>Mg(2+)</name>
        <dbReference type="ChEBI" id="CHEBI:18420"/>
    </ligand>
</feature>
<feature type="region of interest" description="Disordered" evidence="17">
    <location>
        <begin position="1302"/>
        <end position="1331"/>
    </location>
</feature>
<dbReference type="GO" id="GO:0140326">
    <property type="term" value="F:ATPase-coupled intramembrane lipid transporter activity"/>
    <property type="evidence" value="ECO:0007669"/>
    <property type="project" value="UniProtKB-EC"/>
</dbReference>
<dbReference type="EC" id="7.6.2.1" evidence="16"/>
<dbReference type="GO" id="GO:0005886">
    <property type="term" value="C:plasma membrane"/>
    <property type="evidence" value="ECO:0007669"/>
    <property type="project" value="TreeGrafter"/>
</dbReference>
<comment type="catalytic activity">
    <reaction evidence="12">
        <text>a 1,2-diacyl-sn-glycero-3-phosphoethanolamine(out) + ATP + H2O = a 1,2-diacyl-sn-glycero-3-phosphoethanolamine(in) + ADP + phosphate + H(+)</text>
        <dbReference type="Rhea" id="RHEA:66132"/>
        <dbReference type="ChEBI" id="CHEBI:15377"/>
        <dbReference type="ChEBI" id="CHEBI:15378"/>
        <dbReference type="ChEBI" id="CHEBI:30616"/>
        <dbReference type="ChEBI" id="CHEBI:43474"/>
        <dbReference type="ChEBI" id="CHEBI:64612"/>
        <dbReference type="ChEBI" id="CHEBI:456216"/>
    </reaction>
    <physiologicalReaction direction="left-to-right" evidence="12">
        <dbReference type="Rhea" id="RHEA:66133"/>
    </physiologicalReaction>
</comment>
<dbReference type="InterPro" id="IPR044492">
    <property type="entry name" value="P_typ_ATPase_HD_dom"/>
</dbReference>
<evidence type="ECO:0000256" key="9">
    <source>
        <dbReference type="ARBA" id="ARBA00022989"/>
    </source>
</evidence>
<feature type="binding site" evidence="14">
    <location>
        <position position="967"/>
    </location>
    <ligand>
        <name>ATP</name>
        <dbReference type="ChEBI" id="CHEBI:30616"/>
    </ligand>
</feature>
<feature type="transmembrane region" description="Helical" evidence="16">
    <location>
        <begin position="61"/>
        <end position="78"/>
    </location>
</feature>
<feature type="transmembrane region" description="Helical" evidence="16">
    <location>
        <begin position="1199"/>
        <end position="1217"/>
    </location>
</feature>
<evidence type="ECO:0000256" key="16">
    <source>
        <dbReference type="RuleBase" id="RU362033"/>
    </source>
</evidence>
<feature type="binding site" evidence="14">
    <location>
        <position position="407"/>
    </location>
    <ligand>
        <name>ATP</name>
        <dbReference type="ChEBI" id="CHEBI:30616"/>
    </ligand>
</feature>
<dbReference type="InterPro" id="IPR018303">
    <property type="entry name" value="ATPase_P-typ_P_site"/>
</dbReference>
<dbReference type="InterPro" id="IPR006539">
    <property type="entry name" value="P-type_ATPase_IV"/>
</dbReference>
<feature type="transmembrane region" description="Helical" evidence="16">
    <location>
        <begin position="337"/>
        <end position="358"/>
    </location>
</feature>
<feature type="region of interest" description="Disordered" evidence="17">
    <location>
        <begin position="686"/>
        <end position="755"/>
    </location>
</feature>
<feature type="binding site" evidence="14">
    <location>
        <position position="408"/>
    </location>
    <ligand>
        <name>ATP</name>
        <dbReference type="ChEBI" id="CHEBI:30616"/>
    </ligand>
</feature>
<dbReference type="FunFam" id="3.40.50.1000:FF:000172">
    <property type="entry name" value="Phospholipid-transporting ATPase"/>
    <property type="match status" value="1"/>
</dbReference>
<comment type="catalytic activity">
    <reaction evidence="11 16">
        <text>ATP + H2O + phospholipidSide 1 = ADP + phosphate + phospholipidSide 2.</text>
        <dbReference type="EC" id="7.6.2.1"/>
    </reaction>
</comment>
<dbReference type="SFLD" id="SFLDF00027">
    <property type="entry name" value="p-type_atpase"/>
    <property type="match status" value="1"/>
</dbReference>
<dbReference type="EMBL" id="QKYT01000597">
    <property type="protein sequence ID" value="RIA83110.1"/>
    <property type="molecule type" value="Genomic_DNA"/>
</dbReference>
<dbReference type="NCBIfam" id="TIGR01652">
    <property type="entry name" value="ATPase-Plipid"/>
    <property type="match status" value="2"/>
</dbReference>
<keyword evidence="7 15" id="KW-0460">Magnesium</keyword>
<feature type="binding site" evidence="14">
    <location>
        <position position="799"/>
    </location>
    <ligand>
        <name>ATP</name>
        <dbReference type="ChEBI" id="CHEBI:30616"/>
    </ligand>
</feature>
<feature type="compositionally biased region" description="Basic and acidic residues" evidence="17">
    <location>
        <begin position="1317"/>
        <end position="1328"/>
    </location>
</feature>
<comment type="subcellular location">
    <subcellularLocation>
        <location evidence="1 16">Membrane</location>
        <topology evidence="1 16">Multi-pass membrane protein</topology>
    </subcellularLocation>
</comment>
<dbReference type="PANTHER" id="PTHR24092:SF174">
    <property type="entry name" value="PHOSPHOLIPID-TRANSPORTING ATPASE DNF3-RELATED"/>
    <property type="match status" value="1"/>
</dbReference>
<evidence type="ECO:0000256" key="3">
    <source>
        <dbReference type="ARBA" id="ARBA00022692"/>
    </source>
</evidence>
<evidence type="ECO:0000256" key="11">
    <source>
        <dbReference type="ARBA" id="ARBA00034036"/>
    </source>
</evidence>
<dbReference type="InterPro" id="IPR008250">
    <property type="entry name" value="ATPase_P-typ_transduc_dom_A_sf"/>
</dbReference>
<feature type="transmembrane region" description="Helical" evidence="16">
    <location>
        <begin position="295"/>
        <end position="317"/>
    </location>
</feature>
<feature type="binding site" evidence="14">
    <location>
        <position position="998"/>
    </location>
    <ligand>
        <name>ATP</name>
        <dbReference type="ChEBI" id="CHEBI:30616"/>
    </ligand>
</feature>
<dbReference type="InterPro" id="IPR023214">
    <property type="entry name" value="HAD_sf"/>
</dbReference>
<feature type="transmembrane region" description="Helical" evidence="16">
    <location>
        <begin position="1134"/>
        <end position="1155"/>
    </location>
</feature>